<evidence type="ECO:0000313" key="17">
    <source>
        <dbReference type="Proteomes" id="UP000789595"/>
    </source>
</evidence>
<dbReference type="GO" id="GO:0034702">
    <property type="term" value="C:monoatomic ion channel complex"/>
    <property type="evidence" value="ECO:0007669"/>
    <property type="project" value="UniProtKB-KW"/>
</dbReference>
<evidence type="ECO:0000313" key="15">
    <source>
        <dbReference type="EMBL" id="CAE0694270.1"/>
    </source>
</evidence>
<dbReference type="EMBL" id="CAKKNE010000001">
    <property type="protein sequence ID" value="CAH0366251.1"/>
    <property type="molecule type" value="Genomic_DNA"/>
</dbReference>
<dbReference type="GO" id="GO:0005886">
    <property type="term" value="C:plasma membrane"/>
    <property type="evidence" value="ECO:0007669"/>
    <property type="project" value="TreeGrafter"/>
</dbReference>
<keyword evidence="2 11" id="KW-0813">Transport</keyword>
<protein>
    <recommendedName>
        <fullName evidence="14">Inward rectifier potassium channel C-terminal domain-containing protein</fullName>
    </recommendedName>
</protein>
<evidence type="ECO:0000256" key="13">
    <source>
        <dbReference type="SAM" id="Phobius"/>
    </source>
</evidence>
<dbReference type="Gene3D" id="3.40.30.10">
    <property type="entry name" value="Glutaredoxin"/>
    <property type="match status" value="2"/>
</dbReference>
<evidence type="ECO:0000256" key="4">
    <source>
        <dbReference type="ARBA" id="ARBA00022692"/>
    </source>
</evidence>
<organism evidence="15">
    <name type="scientific">Pelagomonas calceolata</name>
    <dbReference type="NCBI Taxonomy" id="35677"/>
    <lineage>
        <taxon>Eukaryota</taxon>
        <taxon>Sar</taxon>
        <taxon>Stramenopiles</taxon>
        <taxon>Ochrophyta</taxon>
        <taxon>Pelagophyceae</taxon>
        <taxon>Pelagomonadales</taxon>
        <taxon>Pelagomonadaceae</taxon>
        <taxon>Pelagomonas</taxon>
    </lineage>
</organism>
<dbReference type="InterPro" id="IPR014756">
    <property type="entry name" value="Ig_E-set"/>
</dbReference>
<keyword evidence="5 11" id="KW-0851">Voltage-gated channel</keyword>
<feature type="compositionally biased region" description="Acidic residues" evidence="12">
    <location>
        <begin position="936"/>
        <end position="950"/>
    </location>
</feature>
<dbReference type="InterPro" id="IPR036282">
    <property type="entry name" value="Glutathione-S-Trfase_C_sf"/>
</dbReference>
<keyword evidence="8 11" id="KW-0406">Ion transport</keyword>
<keyword evidence="3 11" id="KW-0633">Potassium transport</keyword>
<keyword evidence="17" id="KW-1185">Reference proteome</keyword>
<dbReference type="Gene3D" id="1.20.1050.10">
    <property type="match status" value="2"/>
</dbReference>
<dbReference type="AlphaFoldDB" id="A0A7S4E7B6"/>
<dbReference type="InterPro" id="IPR013518">
    <property type="entry name" value="K_chnl_inward-rec_Kir_cyto"/>
</dbReference>
<keyword evidence="10 11" id="KW-0407">Ion channel</keyword>
<evidence type="ECO:0000259" key="14">
    <source>
        <dbReference type="Pfam" id="PF17655"/>
    </source>
</evidence>
<dbReference type="Gene3D" id="2.60.40.1400">
    <property type="entry name" value="G protein-activated inward rectifier potassium channel 1"/>
    <property type="match status" value="1"/>
</dbReference>
<comment type="subcellular location">
    <subcellularLocation>
        <location evidence="1 11">Membrane</location>
        <topology evidence="1 11">Multi-pass membrane protein</topology>
    </subcellularLocation>
</comment>
<evidence type="ECO:0000256" key="5">
    <source>
        <dbReference type="ARBA" id="ARBA00022882"/>
    </source>
</evidence>
<keyword evidence="6 11" id="KW-0630">Potassium</keyword>
<evidence type="ECO:0000256" key="2">
    <source>
        <dbReference type="ARBA" id="ARBA00022448"/>
    </source>
</evidence>
<dbReference type="InterPro" id="IPR016449">
    <property type="entry name" value="K_chnl_inward-rec_Kir"/>
</dbReference>
<evidence type="ECO:0000256" key="3">
    <source>
        <dbReference type="ARBA" id="ARBA00022538"/>
    </source>
</evidence>
<keyword evidence="4 11" id="KW-0812">Transmembrane</keyword>
<accession>A0A7S4E7B6</accession>
<keyword evidence="9 13" id="KW-0472">Membrane</keyword>
<dbReference type="SUPFAM" id="SSF81296">
    <property type="entry name" value="E set domains"/>
    <property type="match status" value="1"/>
</dbReference>
<dbReference type="GO" id="GO:1990573">
    <property type="term" value="P:potassium ion import across plasma membrane"/>
    <property type="evidence" value="ECO:0007669"/>
    <property type="project" value="TreeGrafter"/>
</dbReference>
<dbReference type="PANTHER" id="PTHR11767">
    <property type="entry name" value="INWARD RECTIFIER POTASSIUM CHANNEL"/>
    <property type="match status" value="1"/>
</dbReference>
<evidence type="ECO:0000256" key="7">
    <source>
        <dbReference type="ARBA" id="ARBA00022989"/>
    </source>
</evidence>
<feature type="transmembrane region" description="Helical" evidence="13">
    <location>
        <begin position="79"/>
        <end position="102"/>
    </location>
</feature>
<dbReference type="InterPro" id="IPR041647">
    <property type="entry name" value="IRK_C"/>
</dbReference>
<dbReference type="OrthoDB" id="195517at2759"/>
<gene>
    <name evidence="15" type="ORF">PCAL00307_LOCUS9706</name>
    <name evidence="16" type="ORF">PECAL_1P27310</name>
</gene>
<keyword evidence="7 13" id="KW-1133">Transmembrane helix</keyword>
<dbReference type="CDD" id="cd00299">
    <property type="entry name" value="GST_C_family"/>
    <property type="match status" value="1"/>
</dbReference>
<reference evidence="16" key="2">
    <citation type="submission" date="2021-11" db="EMBL/GenBank/DDBJ databases">
        <authorList>
            <consortium name="Genoscope - CEA"/>
            <person name="William W."/>
        </authorList>
    </citation>
    <scope>NUCLEOTIDE SEQUENCE</scope>
</reference>
<feature type="region of interest" description="Disordered" evidence="12">
    <location>
        <begin position="934"/>
        <end position="963"/>
    </location>
</feature>
<dbReference type="GO" id="GO:0005242">
    <property type="term" value="F:inward rectifier potassium channel activity"/>
    <property type="evidence" value="ECO:0007669"/>
    <property type="project" value="InterPro"/>
</dbReference>
<evidence type="ECO:0000313" key="16">
    <source>
        <dbReference type="EMBL" id="CAH0366251.1"/>
    </source>
</evidence>
<evidence type="ECO:0000256" key="10">
    <source>
        <dbReference type="ARBA" id="ARBA00023303"/>
    </source>
</evidence>
<evidence type="ECO:0000256" key="1">
    <source>
        <dbReference type="ARBA" id="ARBA00004141"/>
    </source>
</evidence>
<evidence type="ECO:0000256" key="12">
    <source>
        <dbReference type="SAM" id="MobiDB-lite"/>
    </source>
</evidence>
<evidence type="ECO:0000256" key="8">
    <source>
        <dbReference type="ARBA" id="ARBA00023065"/>
    </source>
</evidence>
<dbReference type="EMBL" id="HBIW01011345">
    <property type="protein sequence ID" value="CAE0694270.1"/>
    <property type="molecule type" value="Transcribed_RNA"/>
</dbReference>
<dbReference type="Gene3D" id="1.10.287.70">
    <property type="match status" value="1"/>
</dbReference>
<reference evidence="15" key="1">
    <citation type="submission" date="2021-01" db="EMBL/GenBank/DDBJ databases">
        <authorList>
            <person name="Corre E."/>
            <person name="Pelletier E."/>
            <person name="Niang G."/>
            <person name="Scheremetjew M."/>
            <person name="Finn R."/>
            <person name="Kale V."/>
            <person name="Holt S."/>
            <person name="Cochrane G."/>
            <person name="Meng A."/>
            <person name="Brown T."/>
            <person name="Cohen L."/>
        </authorList>
    </citation>
    <scope>NUCLEOTIDE SEQUENCE</scope>
    <source>
        <strain evidence="15">CCMP1756</strain>
    </source>
</reference>
<dbReference type="Proteomes" id="UP000789595">
    <property type="component" value="Unassembled WGS sequence"/>
</dbReference>
<dbReference type="SUPFAM" id="SSF47616">
    <property type="entry name" value="GST C-terminal domain-like"/>
    <property type="match status" value="2"/>
</dbReference>
<comment type="similarity">
    <text evidence="11">Belongs to the inward rectifier-type potassium channel (TC 1.A.2.1) family.</text>
</comment>
<dbReference type="Pfam" id="PF17655">
    <property type="entry name" value="IRK_C"/>
    <property type="match status" value="1"/>
</dbReference>
<sequence>MGGGEGKGRFRKAVAKTTLLRQMSSKVLPLTNPEARLSSEDLRRKKQGSMRAQIKQRATGRVQVTDLYFSMLDMSWGTMLSYCVLAYVCTVALWACVTLAAANDIDGSALSLSDKPFVRSLAFACENIVTMGWGQMEPRSGTAFALGVLQHLTGLALNVLVFAIVCTKFQHPQSQLVFGDRACIVKRRGVPYLLIRLGNKRCNLIYHPDAKLSLLTPVSTPEGESYVRNEHLEVSMPGVITGIYSIAHRIDDNSPLKPVLDDWEKNSARKNITVTFVGRDGVFHDDLHCIKRYSLSDDVVVDHRFVDATTFDEKTGKPKIDFDKISQVVPLSKPRRSREFAATRAARLAKLHASLDKEPPMEKPGLYLVYGALRRNEENPDQPLEMTCSFSAFASMCLRQAGVPHETILADTHHKPQWYEKRWFKELPESKSATFPAIIRVSDDGTSEFVGDSAAVVDAACRWYPDAAEKLASAAGGLAEGTAADGCMGAWWAVCSSAPVTIEDHRDAEKRRAYAEAREKWKGCVRPLEDVLEKHAFLSGRDTPGRVDFKQFSFLRFAHDYVFAAWLDAEFAAELDASFPRVADWRGRMAPLVRGAVSDDTETAVAITNLHLINRFFPQCVPLLPKRYQELVDAYGKHVPREQRLEQLHAELDAEPVMMTKPGVYLIYGGLRRHDSNPDQPIEQCCAFSAFAAACLRHANIPYETILGDMHRKPAWFEKRWFAALPESKSATYPAVVRVLEDGTSEFVGDSAAVVDAACKWYPEAAATLASAEGALTDGTAADGMMGSWFGVASTSPTCIEDHRDAEKRKAHADAKEKWRDCLRPLEDVLAKHAYLCGRDEPGRVDFKHYSFLRLAHDQVFEAWLETAFAKEIDETFPRVTDWRARMATHMRGAVSDAEDVTCALMNLHLTSHYFTKLAPLMPKRYQALIDSFAGGDEEDGDDDDEEEASDSPPAGGTIQFCL</sequence>
<evidence type="ECO:0000256" key="11">
    <source>
        <dbReference type="RuleBase" id="RU003822"/>
    </source>
</evidence>
<evidence type="ECO:0000256" key="9">
    <source>
        <dbReference type="ARBA" id="ARBA00023136"/>
    </source>
</evidence>
<feature type="domain" description="Inward rectifier potassium channel C-terminal" evidence="14">
    <location>
        <begin position="177"/>
        <end position="340"/>
    </location>
</feature>
<dbReference type="SUPFAM" id="SSF81324">
    <property type="entry name" value="Voltage-gated potassium channels"/>
    <property type="match status" value="1"/>
</dbReference>
<name>A0A7S4E7B6_9STRA</name>
<dbReference type="GO" id="GO:0034765">
    <property type="term" value="P:regulation of monoatomic ion transmembrane transport"/>
    <property type="evidence" value="ECO:0007669"/>
    <property type="project" value="TreeGrafter"/>
</dbReference>
<proteinExistence type="inferred from homology"/>
<evidence type="ECO:0000256" key="6">
    <source>
        <dbReference type="ARBA" id="ARBA00022958"/>
    </source>
</evidence>